<evidence type="ECO:0000259" key="3">
    <source>
        <dbReference type="PROSITE" id="PS51233"/>
    </source>
</evidence>
<dbReference type="InterPro" id="IPR002919">
    <property type="entry name" value="TIL_dom"/>
</dbReference>
<proteinExistence type="predicted"/>
<dbReference type="InterPro" id="IPR050780">
    <property type="entry name" value="Mucin_vWF_Thrombospondin_sf"/>
</dbReference>
<dbReference type="PROSITE" id="PS51233">
    <property type="entry name" value="VWFD"/>
    <property type="match status" value="2"/>
</dbReference>
<feature type="domain" description="VWFD" evidence="3">
    <location>
        <begin position="454"/>
        <end position="639"/>
    </location>
</feature>
<dbReference type="Gene3D" id="2.10.25.10">
    <property type="entry name" value="Laminin"/>
    <property type="match status" value="1"/>
</dbReference>
<dbReference type="GO" id="GO:0005615">
    <property type="term" value="C:extracellular space"/>
    <property type="evidence" value="ECO:0007669"/>
    <property type="project" value="TreeGrafter"/>
</dbReference>
<dbReference type="SUPFAM" id="SSF57567">
    <property type="entry name" value="Serine protease inhibitors"/>
    <property type="match status" value="1"/>
</dbReference>
<gene>
    <name evidence="4" type="ORF">E1301_Tti016732</name>
</gene>
<comment type="caution">
    <text evidence="4">The sequence shown here is derived from an EMBL/GenBank/DDBJ whole genome shotgun (WGS) entry which is preliminary data.</text>
</comment>
<keyword evidence="1" id="KW-1015">Disulfide bond</keyword>
<dbReference type="Pfam" id="PF08742">
    <property type="entry name" value="C8"/>
    <property type="match status" value="1"/>
</dbReference>
<dbReference type="GO" id="GO:0031012">
    <property type="term" value="C:extracellular matrix"/>
    <property type="evidence" value="ECO:0007669"/>
    <property type="project" value="TreeGrafter"/>
</dbReference>
<keyword evidence="2" id="KW-0325">Glycoprotein</keyword>
<dbReference type="InterPro" id="IPR036084">
    <property type="entry name" value="Ser_inhib-like_sf"/>
</dbReference>
<keyword evidence="5" id="KW-1185">Reference proteome</keyword>
<reference evidence="4 5" key="1">
    <citation type="journal article" date="2019" name="Mol. Ecol. Resour.">
        <title>Chromosome-level genome assembly of Triplophysa tibetana, a fish adapted to the harsh high-altitude environment of the Tibetan Plateau.</title>
        <authorList>
            <person name="Yang X."/>
            <person name="Liu H."/>
            <person name="Ma Z."/>
            <person name="Zou Y."/>
            <person name="Zou M."/>
            <person name="Mao Y."/>
            <person name="Li X."/>
            <person name="Wang H."/>
            <person name="Chen T."/>
            <person name="Wang W."/>
            <person name="Yang R."/>
        </authorList>
    </citation>
    <scope>NUCLEOTIDE SEQUENCE [LARGE SCALE GENOMIC DNA]</scope>
    <source>
        <strain evidence="4">TTIB1903HZAU</strain>
        <tissue evidence="4">Muscle</tissue>
    </source>
</reference>
<dbReference type="EMBL" id="SOYY01000016">
    <property type="protein sequence ID" value="KAA0710195.1"/>
    <property type="molecule type" value="Genomic_DNA"/>
</dbReference>
<dbReference type="AlphaFoldDB" id="A0A5A9NLP0"/>
<evidence type="ECO:0000313" key="5">
    <source>
        <dbReference type="Proteomes" id="UP000324632"/>
    </source>
</evidence>
<dbReference type="CDD" id="cd19941">
    <property type="entry name" value="TIL"/>
    <property type="match status" value="1"/>
</dbReference>
<evidence type="ECO:0000313" key="4">
    <source>
        <dbReference type="EMBL" id="KAA0710195.1"/>
    </source>
</evidence>
<feature type="domain" description="VWFD" evidence="3">
    <location>
        <begin position="844"/>
        <end position="1006"/>
    </location>
</feature>
<name>A0A5A9NLP0_9TELE</name>
<protein>
    <submittedName>
        <fullName evidence="4">IgGFc-binding protein</fullName>
    </submittedName>
</protein>
<dbReference type="PANTHER" id="PTHR11339:SF244">
    <property type="entry name" value="IGGFC-BINDING PROTEIN"/>
    <property type="match status" value="1"/>
</dbReference>
<evidence type="ECO:0000256" key="1">
    <source>
        <dbReference type="ARBA" id="ARBA00023157"/>
    </source>
</evidence>
<dbReference type="Pfam" id="PF01826">
    <property type="entry name" value="TIL"/>
    <property type="match status" value="1"/>
</dbReference>
<evidence type="ECO:0000256" key="2">
    <source>
        <dbReference type="ARBA" id="ARBA00023180"/>
    </source>
</evidence>
<dbReference type="Pfam" id="PF17517">
    <property type="entry name" value="IgGFc_binding"/>
    <property type="match status" value="1"/>
</dbReference>
<dbReference type="InterPro" id="IPR035234">
    <property type="entry name" value="IgGFc-bd_N"/>
</dbReference>
<sequence length="1006" mass="110017">MKIQYIGVNQFLIGSWCCYQMNLNPLSHSDPYSLAGLASAGPAGTEFALSFMQNSQLGTNSASTHLMLDISNPSKLSANVKVTALGKTFEQTIQPGQGATFQLPSGVEISGTTTTYQTVQVQSDQKILVSSFNYKLYSSDTSLIYPVEDWGTEYYLFTPMLGPFASFKEFSIVNYDTQNSIEVQLSGMVVFEGSFYPRGSKLTFDLMPMESVQIQSQFDLTGSRIKSQQPVAVFAGHSCAWFYSTCSHVYEQLIPVSNWGKEFMVAPINCTSPQFRFDTVQIIASQTTTVNINSDSPKLPIKMMAGESLYLNLYWPDSFHITADNGIQVLYLFNGGTRQNGDTIEPFLMNILPIDFFATSYILYGQTDFTNQAVIIGQTKDLDGLTFDMLRLPQNPQWQQVGASEYSWAQITYTQGSGFHTVSGPNPFGLYSIGIGNKNGYGSAAPGTSAVSTATCTISGDPHYNTFDKKTYDFQGTCTYTAAQACHLEGTKLTPFAVEVQNALWDEIQSSPNVSMAKAVVVEVYDLTLVLRRNQLKQIMVDNLLNNIPLSLLNGQVKVFQEGTHYAITTDFGLKVTYDMVYHVTITVPSDYGDKMCGLCGNYNEKPVDEYQLPDGKQTTDVMTFGAAWKVPVAGVVCDDGCIGNLCPTCDPQKKIIYEKDCSIIIDPKGPFAACHSVINPMSYFNDCVFDVCIGEGDRDMLCHSVGSYVIDCQDFGVAIQNWRTPQFCPLMCPANSHYQICAVICDTPCPGLTDINTCNENTCAEGCACDSGFYFNGTGCMPLEQCGCYENGVSYEIGESVVQEGCHKRITCKPSGEVTYEFIKCKGYEICQNRNGVRGCYPAQCLIEAGGSITLFSGISGGLTETGAYEIVKVCNDTLDAQWFRVVVEVLMCGETGFKGVAAAYVFYEGGIISVNRELSTWVNGMKIALPKQLNNNISVQLSGDAVVIKMSALTVTYSTLAFMVTVNGQMDGVLCGACSQLNAEYVASSGMNVWRAPDFPISCV</sequence>
<dbReference type="InterPro" id="IPR001846">
    <property type="entry name" value="VWF_type-D"/>
</dbReference>
<dbReference type="InterPro" id="IPR014853">
    <property type="entry name" value="VWF/SSPO/ZAN-like_Cys-rich_dom"/>
</dbReference>
<dbReference type="Proteomes" id="UP000324632">
    <property type="component" value="Chromosome 16"/>
</dbReference>
<dbReference type="SMART" id="SM00216">
    <property type="entry name" value="VWD"/>
    <property type="match status" value="1"/>
</dbReference>
<organism evidence="4 5">
    <name type="scientific">Triplophysa tibetana</name>
    <dbReference type="NCBI Taxonomy" id="1572043"/>
    <lineage>
        <taxon>Eukaryota</taxon>
        <taxon>Metazoa</taxon>
        <taxon>Chordata</taxon>
        <taxon>Craniata</taxon>
        <taxon>Vertebrata</taxon>
        <taxon>Euteleostomi</taxon>
        <taxon>Actinopterygii</taxon>
        <taxon>Neopterygii</taxon>
        <taxon>Teleostei</taxon>
        <taxon>Ostariophysi</taxon>
        <taxon>Cypriniformes</taxon>
        <taxon>Nemacheilidae</taxon>
        <taxon>Triplophysa</taxon>
    </lineage>
</organism>
<accession>A0A5A9NLP0</accession>
<dbReference type="SMART" id="SM00832">
    <property type="entry name" value="C8"/>
    <property type="match status" value="1"/>
</dbReference>
<dbReference type="PANTHER" id="PTHR11339">
    <property type="entry name" value="EXTRACELLULAR MATRIX GLYCOPROTEIN RELATED"/>
    <property type="match status" value="1"/>
</dbReference>
<dbReference type="Pfam" id="PF00094">
    <property type="entry name" value="VWD"/>
    <property type="match status" value="1"/>
</dbReference>